<protein>
    <recommendedName>
        <fullName evidence="2 5">peptidylprolyl isomerase</fullName>
        <ecNumber evidence="2 5">5.2.1.8</ecNumber>
    </recommendedName>
</protein>
<dbReference type="InterPro" id="IPR001179">
    <property type="entry name" value="PPIase_FKBP_dom"/>
</dbReference>
<evidence type="ECO:0000313" key="9">
    <source>
        <dbReference type="Proteomes" id="UP000252770"/>
    </source>
</evidence>
<comment type="catalytic activity">
    <reaction evidence="1 5">
        <text>[protein]-peptidylproline (omega=180) = [protein]-peptidylproline (omega=0)</text>
        <dbReference type="Rhea" id="RHEA:16237"/>
        <dbReference type="Rhea" id="RHEA-COMP:10747"/>
        <dbReference type="Rhea" id="RHEA-COMP:10748"/>
        <dbReference type="ChEBI" id="CHEBI:83833"/>
        <dbReference type="ChEBI" id="CHEBI:83834"/>
        <dbReference type="EC" id="5.2.1.8"/>
    </reaction>
</comment>
<dbReference type="PANTHER" id="PTHR45779:SF6">
    <property type="entry name" value="PEPTIDYL-PROLYL CIS-TRANS ISOMERASE FKBP15-1"/>
    <property type="match status" value="1"/>
</dbReference>
<dbReference type="SUPFAM" id="SSF54534">
    <property type="entry name" value="FKBP-like"/>
    <property type="match status" value="2"/>
</dbReference>
<name>A0A367Z0N3_9ACTN</name>
<dbReference type="GO" id="GO:0003755">
    <property type="term" value="F:peptidyl-prolyl cis-trans isomerase activity"/>
    <property type="evidence" value="ECO:0007669"/>
    <property type="project" value="UniProtKB-KW"/>
</dbReference>
<feature type="region of interest" description="Disordered" evidence="6">
    <location>
        <begin position="47"/>
        <end position="117"/>
    </location>
</feature>
<dbReference type="AlphaFoldDB" id="A0A367Z0N3"/>
<accession>A0A367Z0N3</accession>
<proteinExistence type="predicted"/>
<feature type="compositionally biased region" description="Polar residues" evidence="6">
    <location>
        <begin position="1"/>
        <end position="11"/>
    </location>
</feature>
<keyword evidence="9" id="KW-1185">Reference proteome</keyword>
<comment type="caution">
    <text evidence="8">The sequence shown here is derived from an EMBL/GenBank/DDBJ whole genome shotgun (WGS) entry which is preliminary data.</text>
</comment>
<dbReference type="EC" id="5.2.1.8" evidence="2 5"/>
<dbReference type="Proteomes" id="UP000252770">
    <property type="component" value="Unassembled WGS sequence"/>
</dbReference>
<feature type="region of interest" description="Disordered" evidence="6">
    <location>
        <begin position="1"/>
        <end position="24"/>
    </location>
</feature>
<evidence type="ECO:0000256" key="6">
    <source>
        <dbReference type="SAM" id="MobiDB-lite"/>
    </source>
</evidence>
<evidence type="ECO:0000256" key="4">
    <source>
        <dbReference type="ARBA" id="ARBA00023235"/>
    </source>
</evidence>
<dbReference type="InterPro" id="IPR044609">
    <property type="entry name" value="FKBP2/11"/>
</dbReference>
<dbReference type="PANTHER" id="PTHR45779">
    <property type="entry name" value="PEPTIDYLPROLYL ISOMERASE"/>
    <property type="match status" value="1"/>
</dbReference>
<evidence type="ECO:0000259" key="7">
    <source>
        <dbReference type="PROSITE" id="PS50059"/>
    </source>
</evidence>
<keyword evidence="4 5" id="KW-0413">Isomerase</keyword>
<organism evidence="8 9">
    <name type="scientific">Desertihabitans brevis</name>
    <dbReference type="NCBI Taxonomy" id="2268447"/>
    <lineage>
        <taxon>Bacteria</taxon>
        <taxon>Bacillati</taxon>
        <taxon>Actinomycetota</taxon>
        <taxon>Actinomycetes</taxon>
        <taxon>Propionibacteriales</taxon>
        <taxon>Propionibacteriaceae</taxon>
        <taxon>Desertihabitans</taxon>
    </lineage>
</organism>
<reference evidence="8 9" key="1">
    <citation type="submission" date="2018-07" db="EMBL/GenBank/DDBJ databases">
        <title>Desertimonas flava gen. nov. sp. nov.</title>
        <authorList>
            <person name="Liu S."/>
        </authorList>
    </citation>
    <scope>NUCLEOTIDE SEQUENCE [LARGE SCALE GENOMIC DNA]</scope>
    <source>
        <strain evidence="8 9">16Sb5-5</strain>
    </source>
</reference>
<sequence>MPETTSTTTAGVSRPPAGAPGRSVRRRLTSALAVLAVAPLLALTACSGGEPEAAPTPGSSATPEANPPADPSASASPSPSATPTPTPEPVEPSSDLGEVEVSGDFGDAPEVTVETPWAVDETRTRVLVEGDGQPLQATGSAQLNYQGVNARTGEVFDSSYERGEPVTFGLTQVVPGFQKGLEGQKIGSRVLIAMPGTDGYDASGGNPQAGIEVGDTLLFTVDILAGTLTSPVGEEVEPPADLPTVTGAVDDPQIAVPEGTPPTELVSQLLVEGTGPEVGENDTITVDVRGVPWETGEVTIDSYPDAPKSDALNELIEGWKQGLVGKKIGSRVLLVVPPDLGYGDTGNEDPAVEPGQTMVYVVDLLWTEAPPTVPGTGG</sequence>
<dbReference type="Gene3D" id="3.10.50.40">
    <property type="match status" value="2"/>
</dbReference>
<gene>
    <name evidence="8" type="ORF">DT076_03275</name>
</gene>
<keyword evidence="3 5" id="KW-0697">Rotamase</keyword>
<dbReference type="InterPro" id="IPR046357">
    <property type="entry name" value="PPIase_dom_sf"/>
</dbReference>
<evidence type="ECO:0000313" key="8">
    <source>
        <dbReference type="EMBL" id="RCK71447.1"/>
    </source>
</evidence>
<evidence type="ECO:0000256" key="5">
    <source>
        <dbReference type="PROSITE-ProRule" id="PRU00277"/>
    </source>
</evidence>
<dbReference type="EMBL" id="QOUI01000001">
    <property type="protein sequence ID" value="RCK71447.1"/>
    <property type="molecule type" value="Genomic_DNA"/>
</dbReference>
<feature type="compositionally biased region" description="Pro residues" evidence="6">
    <location>
        <begin position="80"/>
        <end position="90"/>
    </location>
</feature>
<dbReference type="RefSeq" id="WP_114125148.1">
    <property type="nucleotide sequence ID" value="NZ_QOUI01000001.1"/>
</dbReference>
<evidence type="ECO:0000256" key="1">
    <source>
        <dbReference type="ARBA" id="ARBA00000971"/>
    </source>
</evidence>
<dbReference type="PROSITE" id="PS50059">
    <property type="entry name" value="FKBP_PPIASE"/>
    <property type="match status" value="2"/>
</dbReference>
<dbReference type="Pfam" id="PF00254">
    <property type="entry name" value="FKBP_C"/>
    <property type="match status" value="2"/>
</dbReference>
<feature type="domain" description="PPIase FKBP-type" evidence="7">
    <location>
        <begin position="281"/>
        <end position="368"/>
    </location>
</feature>
<evidence type="ECO:0000256" key="3">
    <source>
        <dbReference type="ARBA" id="ARBA00023110"/>
    </source>
</evidence>
<feature type="domain" description="PPIase FKBP-type" evidence="7">
    <location>
        <begin position="138"/>
        <end position="227"/>
    </location>
</feature>
<evidence type="ECO:0000256" key="2">
    <source>
        <dbReference type="ARBA" id="ARBA00013194"/>
    </source>
</evidence>